<evidence type="ECO:0000259" key="1">
    <source>
        <dbReference type="Pfam" id="PF06054"/>
    </source>
</evidence>
<gene>
    <name evidence="3" type="ORF">ACFQH1_02545</name>
</gene>
<accession>A0ABW1UE14</accession>
<name>A0ABW1UE14_9LACO</name>
<sequence length="364" mass="41491">MVGMLMAEDAMQKLVAADTAKRQTAYWCPGCHAPVRLKKGQVMIAHFAHQANEACATFSEGETAEHLLGKQQLAAWFAAAGYSVQIEARLPAIHQRPDVLVQLGDGQPLALEFQCSPIAIDRLAQRTQGYRSHGYRVLWLLGSPYQHRLRTNSNALKFLQYYAPWGCFLIYWRTKENALRLLCNILTLDGEPLIYQQYQWYAKQASVLTLLAYRPVKPASIQVPAHFERYQQRLLLGRLSHQASVVSLQTICYQQGGTLAQLPDWVFLTVAKLPILKTTYLKWYLAIFSQLRRASLKLRPETLRRLIWASLRPCIAQRPCLIDASKLQQELVNTVIIELVTARVILPQPDGWQVQSTQLAWRKN</sequence>
<dbReference type="InterPro" id="IPR021176">
    <property type="entry name" value="Competence-induced_CoiA"/>
</dbReference>
<dbReference type="InterPro" id="IPR010330">
    <property type="entry name" value="CoiA_nuc"/>
</dbReference>
<dbReference type="EMBL" id="JBHSSB010000006">
    <property type="protein sequence ID" value="MFC6294094.1"/>
    <property type="molecule type" value="Genomic_DNA"/>
</dbReference>
<evidence type="ECO:0000313" key="3">
    <source>
        <dbReference type="EMBL" id="MFC6294094.1"/>
    </source>
</evidence>
<proteinExistence type="predicted"/>
<reference evidence="4" key="1">
    <citation type="journal article" date="2019" name="Int. J. Syst. Evol. Microbiol.">
        <title>The Global Catalogue of Microorganisms (GCM) 10K type strain sequencing project: providing services to taxonomists for standard genome sequencing and annotation.</title>
        <authorList>
            <consortium name="The Broad Institute Genomics Platform"/>
            <consortium name="The Broad Institute Genome Sequencing Center for Infectious Disease"/>
            <person name="Wu L."/>
            <person name="Ma J."/>
        </authorList>
    </citation>
    <scope>NUCLEOTIDE SEQUENCE [LARGE SCALE GENOMIC DNA]</scope>
    <source>
        <strain evidence="4">CCM 8934</strain>
    </source>
</reference>
<dbReference type="Proteomes" id="UP001596227">
    <property type="component" value="Unassembled WGS sequence"/>
</dbReference>
<protein>
    <submittedName>
        <fullName evidence="3">Competence protein CoiA</fullName>
    </submittedName>
</protein>
<dbReference type="InterPro" id="IPR057253">
    <property type="entry name" value="CoiA-like_N"/>
</dbReference>
<dbReference type="Pfam" id="PF06054">
    <property type="entry name" value="CoiA_nuc"/>
    <property type="match status" value="1"/>
</dbReference>
<comment type="caution">
    <text evidence="3">The sequence shown here is derived from an EMBL/GenBank/DDBJ whole genome shotgun (WGS) entry which is preliminary data.</text>
</comment>
<evidence type="ECO:0000259" key="2">
    <source>
        <dbReference type="Pfam" id="PF25164"/>
    </source>
</evidence>
<feature type="domain" description="Competence protein CoiA nuclease-like" evidence="1">
    <location>
        <begin position="62"/>
        <end position="212"/>
    </location>
</feature>
<keyword evidence="4" id="KW-1185">Reference proteome</keyword>
<organism evidence="3 4">
    <name type="scientific">Lactiplantibacillus daoliensis</name>
    <dbReference type="NCBI Taxonomy" id="2559916"/>
    <lineage>
        <taxon>Bacteria</taxon>
        <taxon>Bacillati</taxon>
        <taxon>Bacillota</taxon>
        <taxon>Bacilli</taxon>
        <taxon>Lactobacillales</taxon>
        <taxon>Lactobacillaceae</taxon>
        <taxon>Lactiplantibacillus</taxon>
    </lineage>
</organism>
<dbReference type="PIRSF" id="PIRSF007487">
    <property type="entry name" value="Competence-induced_CoiA_bac"/>
    <property type="match status" value="1"/>
</dbReference>
<evidence type="ECO:0000313" key="4">
    <source>
        <dbReference type="Proteomes" id="UP001596227"/>
    </source>
</evidence>
<dbReference type="Pfam" id="PF25164">
    <property type="entry name" value="CoiA_N"/>
    <property type="match status" value="1"/>
</dbReference>
<feature type="domain" description="Competence protein CoiA-like N-terminal" evidence="2">
    <location>
        <begin position="18"/>
        <end position="57"/>
    </location>
</feature>